<evidence type="ECO:0000313" key="2">
    <source>
        <dbReference type="EnsemblMetazoa" id="AMEC001689-PA"/>
    </source>
</evidence>
<dbReference type="VEuPathDB" id="VectorBase:AMEC001689"/>
<protein>
    <submittedName>
        <fullName evidence="2">Uncharacterized protein</fullName>
    </submittedName>
</protein>
<sequence>MVKPNAGPGGRVSKGRMALGRSSAGDDAALRRDTAASARGLLHLSLRFRHRQIVVRLEGRIYSPVALVLADHGGRTVHARHTARHYRELQEKEINGLYRSVAIGGQAVSSPVRPNPTVRRHGAAPPDTPTSVIRLMIMAIVRKGNICVLVSSL</sequence>
<organism evidence="2 3">
    <name type="scientific">Anopheles melas</name>
    <dbReference type="NCBI Taxonomy" id="34690"/>
    <lineage>
        <taxon>Eukaryota</taxon>
        <taxon>Metazoa</taxon>
        <taxon>Ecdysozoa</taxon>
        <taxon>Arthropoda</taxon>
        <taxon>Hexapoda</taxon>
        <taxon>Insecta</taxon>
        <taxon>Pterygota</taxon>
        <taxon>Neoptera</taxon>
        <taxon>Endopterygota</taxon>
        <taxon>Diptera</taxon>
        <taxon>Nematocera</taxon>
        <taxon>Culicoidea</taxon>
        <taxon>Culicidae</taxon>
        <taxon>Anophelinae</taxon>
        <taxon>Anopheles</taxon>
    </lineage>
</organism>
<dbReference type="AlphaFoldDB" id="A0A182TG31"/>
<reference evidence="2" key="2">
    <citation type="submission" date="2020-05" db="UniProtKB">
        <authorList>
            <consortium name="EnsemblMetazoa"/>
        </authorList>
    </citation>
    <scope>IDENTIFICATION</scope>
    <source>
        <strain evidence="2">CM1001059</strain>
    </source>
</reference>
<keyword evidence="3" id="KW-1185">Reference proteome</keyword>
<evidence type="ECO:0000256" key="1">
    <source>
        <dbReference type="SAM" id="MobiDB-lite"/>
    </source>
</evidence>
<reference evidence="3" key="1">
    <citation type="submission" date="2014-01" db="EMBL/GenBank/DDBJ databases">
        <title>The Genome Sequence of Anopheles melas CM1001059_A (V2).</title>
        <authorList>
            <consortium name="The Broad Institute Genomics Platform"/>
            <person name="Neafsey D.E."/>
            <person name="Besansky N."/>
            <person name="Howell P."/>
            <person name="Walton C."/>
            <person name="Young S.K."/>
            <person name="Zeng Q."/>
            <person name="Gargeya S."/>
            <person name="Fitzgerald M."/>
            <person name="Haas B."/>
            <person name="Abouelleil A."/>
            <person name="Allen A.W."/>
            <person name="Alvarado L."/>
            <person name="Arachchi H.M."/>
            <person name="Berlin A.M."/>
            <person name="Chapman S.B."/>
            <person name="Gainer-Dewar J."/>
            <person name="Goldberg J."/>
            <person name="Griggs A."/>
            <person name="Gujja S."/>
            <person name="Hansen M."/>
            <person name="Howarth C."/>
            <person name="Imamovic A."/>
            <person name="Ireland A."/>
            <person name="Larimer J."/>
            <person name="McCowan C."/>
            <person name="Murphy C."/>
            <person name="Pearson M."/>
            <person name="Poon T.W."/>
            <person name="Priest M."/>
            <person name="Roberts A."/>
            <person name="Saif S."/>
            <person name="Shea T."/>
            <person name="Sisk P."/>
            <person name="Sykes S."/>
            <person name="Wortman J."/>
            <person name="Nusbaum C."/>
            <person name="Birren B."/>
        </authorList>
    </citation>
    <scope>NUCLEOTIDE SEQUENCE [LARGE SCALE GENOMIC DNA]</scope>
    <source>
        <strain evidence="3">CM1001059</strain>
    </source>
</reference>
<proteinExistence type="predicted"/>
<dbReference type="Proteomes" id="UP000075902">
    <property type="component" value="Unassembled WGS sequence"/>
</dbReference>
<feature type="region of interest" description="Disordered" evidence="1">
    <location>
        <begin position="1"/>
        <end position="30"/>
    </location>
</feature>
<dbReference type="EnsemblMetazoa" id="AMEC001689-RA">
    <property type="protein sequence ID" value="AMEC001689-PA"/>
    <property type="gene ID" value="AMEC001689"/>
</dbReference>
<evidence type="ECO:0000313" key="3">
    <source>
        <dbReference type="Proteomes" id="UP000075902"/>
    </source>
</evidence>
<accession>A0A182TG31</accession>
<name>A0A182TG31_9DIPT</name>